<dbReference type="NCBIfam" id="TIGR01136">
    <property type="entry name" value="cysKM"/>
    <property type="match status" value="1"/>
</dbReference>
<dbReference type="AlphaFoldDB" id="A0A0S3QRW0"/>
<reference evidence="14" key="1">
    <citation type="journal article" date="2018" name="Science">
        <title>A primordial and reversible TCA cycle in a facultatively chemolithoautotrophic thermophile.</title>
        <authorList>
            <person name="Nunoura T."/>
            <person name="Chikaraishi Y."/>
            <person name="Izaki R."/>
            <person name="Suwa T."/>
            <person name="Sato T."/>
            <person name="Harada T."/>
            <person name="Mori K."/>
            <person name="Kato Y."/>
            <person name="Miyazaki M."/>
            <person name="Shimamura S."/>
            <person name="Yanagawa K."/>
            <person name="Shuto A."/>
            <person name="Ohkouchi N."/>
            <person name="Fujita N."/>
            <person name="Takaki Y."/>
            <person name="Atomi H."/>
            <person name="Takai K."/>
        </authorList>
    </citation>
    <scope>NUCLEOTIDE SEQUENCE [LARGE SCALE GENOMIC DNA]</scope>
    <source>
        <strain evidence="14">DSM 17441 / JCM 13301 / NBRC 103674 / ABI70S6</strain>
    </source>
</reference>
<dbReference type="CDD" id="cd01561">
    <property type="entry name" value="CBS_like"/>
    <property type="match status" value="1"/>
</dbReference>
<evidence type="ECO:0000256" key="9">
    <source>
        <dbReference type="ARBA" id="ARBA00047931"/>
    </source>
</evidence>
<protein>
    <recommendedName>
        <fullName evidence="4">cysteine synthase</fullName>
        <ecNumber evidence="4">2.5.1.47</ecNumber>
    </recommendedName>
</protein>
<dbReference type="InterPro" id="IPR001926">
    <property type="entry name" value="TrpB-like_PALP"/>
</dbReference>
<dbReference type="InterPro" id="IPR005856">
    <property type="entry name" value="Cys_synth"/>
</dbReference>
<dbReference type="InterPro" id="IPR036052">
    <property type="entry name" value="TrpB-like_PALP_sf"/>
</dbReference>
<dbReference type="InterPro" id="IPR001216">
    <property type="entry name" value="P-phosphate_BS"/>
</dbReference>
<keyword evidence="6 13" id="KW-0808">Transferase</keyword>
<accession>A0A0S3QRW0</accession>
<feature type="binding site" evidence="10">
    <location>
        <position position="262"/>
    </location>
    <ligand>
        <name>pyridoxal 5'-phosphate</name>
        <dbReference type="ChEBI" id="CHEBI:597326"/>
    </ligand>
</feature>
<comment type="pathway">
    <text evidence="2">Amino-acid biosynthesis; L-cysteine biosynthesis; L-cysteine from L-serine: step 2/2.</text>
</comment>
<keyword evidence="14" id="KW-1185">Reference proteome</keyword>
<keyword evidence="8" id="KW-0198">Cysteine biosynthesis</keyword>
<gene>
    <name evidence="13" type="primary">cysM</name>
    <name evidence="13" type="ORF">TST_0212</name>
</gene>
<keyword evidence="5" id="KW-0028">Amino-acid biosynthesis</keyword>
<dbReference type="STRING" id="1298851.TST_0212"/>
<name>A0A0S3QRW0_THET7</name>
<feature type="binding site" evidence="10">
    <location>
        <position position="76"/>
    </location>
    <ligand>
        <name>pyridoxal 5'-phosphate</name>
        <dbReference type="ChEBI" id="CHEBI:597326"/>
    </ligand>
</feature>
<dbReference type="GO" id="GO:0004124">
    <property type="term" value="F:cysteine synthase activity"/>
    <property type="evidence" value="ECO:0007669"/>
    <property type="project" value="UniProtKB-EC"/>
</dbReference>
<evidence type="ECO:0000256" key="11">
    <source>
        <dbReference type="PIRSR" id="PIRSR605856-51"/>
    </source>
</evidence>
<comment type="catalytic activity">
    <reaction evidence="9">
        <text>O-acetyl-L-serine + hydrogen sulfide = L-cysteine + acetate</text>
        <dbReference type="Rhea" id="RHEA:14829"/>
        <dbReference type="ChEBI" id="CHEBI:29919"/>
        <dbReference type="ChEBI" id="CHEBI:30089"/>
        <dbReference type="ChEBI" id="CHEBI:35235"/>
        <dbReference type="ChEBI" id="CHEBI:58340"/>
        <dbReference type="EC" id="2.5.1.47"/>
    </reaction>
</comment>
<dbReference type="SUPFAM" id="SSF53686">
    <property type="entry name" value="Tryptophan synthase beta subunit-like PLP-dependent enzymes"/>
    <property type="match status" value="1"/>
</dbReference>
<evidence type="ECO:0000313" key="13">
    <source>
        <dbReference type="EMBL" id="BAT71021.1"/>
    </source>
</evidence>
<dbReference type="PROSITE" id="PS00901">
    <property type="entry name" value="CYS_SYNTHASE"/>
    <property type="match status" value="1"/>
</dbReference>
<evidence type="ECO:0000256" key="8">
    <source>
        <dbReference type="ARBA" id="ARBA00023192"/>
    </source>
</evidence>
<dbReference type="EMBL" id="AP013035">
    <property type="protein sequence ID" value="BAT71021.1"/>
    <property type="molecule type" value="Genomic_DNA"/>
</dbReference>
<keyword evidence="7 10" id="KW-0663">Pyridoxal phosphate</keyword>
<comment type="similarity">
    <text evidence="3">Belongs to the cysteine synthase/cystathionine beta-synthase family.</text>
</comment>
<evidence type="ECO:0000256" key="4">
    <source>
        <dbReference type="ARBA" id="ARBA00012681"/>
    </source>
</evidence>
<comment type="cofactor">
    <cofactor evidence="1 10">
        <name>pyridoxal 5'-phosphate</name>
        <dbReference type="ChEBI" id="CHEBI:597326"/>
    </cofactor>
</comment>
<dbReference type="PANTHER" id="PTHR10314">
    <property type="entry name" value="CYSTATHIONINE BETA-SYNTHASE"/>
    <property type="match status" value="1"/>
</dbReference>
<evidence type="ECO:0000256" key="5">
    <source>
        <dbReference type="ARBA" id="ARBA00022605"/>
    </source>
</evidence>
<proteinExistence type="inferred from homology"/>
<dbReference type="KEGG" id="ttk:TST_0212"/>
<organism evidence="13 14">
    <name type="scientific">Thermosulfidibacter takaii (strain DSM 17441 / JCM 13301 / NBRC 103674 / ABI70S6)</name>
    <dbReference type="NCBI Taxonomy" id="1298851"/>
    <lineage>
        <taxon>Bacteria</taxon>
        <taxon>Pseudomonadati</taxon>
        <taxon>Thermosulfidibacterota</taxon>
        <taxon>Thermosulfidibacteria</taxon>
        <taxon>Thermosulfidibacterales</taxon>
        <taxon>Thermosulfidibacteraceae</taxon>
    </lineage>
</organism>
<dbReference type="InterPro" id="IPR050214">
    <property type="entry name" value="Cys_Synth/Cystath_Beta-Synth"/>
</dbReference>
<dbReference type="Proteomes" id="UP000063234">
    <property type="component" value="Chromosome"/>
</dbReference>
<feature type="modified residue" description="N6-(pyridoxal phosphate)lysine" evidence="11">
    <location>
        <position position="46"/>
    </location>
</feature>
<dbReference type="FunFam" id="3.40.50.1100:FF:000006">
    <property type="entry name" value="Cysteine synthase"/>
    <property type="match status" value="1"/>
</dbReference>
<dbReference type="GO" id="GO:0006535">
    <property type="term" value="P:cysteine biosynthetic process from serine"/>
    <property type="evidence" value="ECO:0007669"/>
    <property type="project" value="InterPro"/>
</dbReference>
<evidence type="ECO:0000256" key="2">
    <source>
        <dbReference type="ARBA" id="ARBA00004962"/>
    </source>
</evidence>
<evidence type="ECO:0000259" key="12">
    <source>
        <dbReference type="Pfam" id="PF00291"/>
    </source>
</evidence>
<dbReference type="EC" id="2.5.1.47" evidence="4"/>
<feature type="domain" description="Tryptophan synthase beta chain-like PALP" evidence="12">
    <location>
        <begin position="11"/>
        <end position="288"/>
    </location>
</feature>
<dbReference type="Pfam" id="PF00291">
    <property type="entry name" value="PALP"/>
    <property type="match status" value="1"/>
</dbReference>
<evidence type="ECO:0000313" key="14">
    <source>
        <dbReference type="Proteomes" id="UP000063234"/>
    </source>
</evidence>
<evidence type="ECO:0000256" key="6">
    <source>
        <dbReference type="ARBA" id="ARBA00022679"/>
    </source>
</evidence>
<dbReference type="PATRIC" id="fig|1298851.3.peg.217"/>
<evidence type="ECO:0000256" key="10">
    <source>
        <dbReference type="PIRSR" id="PIRSR605856-50"/>
    </source>
</evidence>
<evidence type="ECO:0000256" key="1">
    <source>
        <dbReference type="ARBA" id="ARBA00001933"/>
    </source>
</evidence>
<sequence>MQSMRVVDNVLKLIGNTPLIRLNYFSSAKVEILAKVESFNPGGSVKDRAALYMIEGAEKRGELIKDKVILEATSGNTGIGLALVGAVKRYKVKIVLPESMSMERRQLLKAYGAEIVLSPADKGTDGAIELAEEIYRSDPDKYYMPNQFDNPDNVRAHYETTGPEIIAQTAGKLDAFVAGIGTSGTLMGAGKRLKEFDENIMVVGVEPPPKHNIQGLKSLEDQRVPKIYDPSLPDKVLRVTDEEAFELVRLLPKKEGLFVGISSAAALCGALKIAEQMDKGRIVVIFPDGGDRYLSLGLF</sequence>
<evidence type="ECO:0000256" key="7">
    <source>
        <dbReference type="ARBA" id="ARBA00022898"/>
    </source>
</evidence>
<evidence type="ECO:0000256" key="3">
    <source>
        <dbReference type="ARBA" id="ARBA00007103"/>
    </source>
</evidence>
<dbReference type="Gene3D" id="3.40.50.1100">
    <property type="match status" value="2"/>
</dbReference>
<feature type="binding site" evidence="10">
    <location>
        <begin position="181"/>
        <end position="185"/>
    </location>
    <ligand>
        <name>pyridoxal 5'-phosphate</name>
        <dbReference type="ChEBI" id="CHEBI:597326"/>
    </ligand>
</feature>